<reference evidence="1 2" key="1">
    <citation type="submission" date="2021-02" db="EMBL/GenBank/DDBJ databases">
        <title>Genome Streptomyces sp. RHZ10.</title>
        <authorList>
            <person name="Besaury L."/>
        </authorList>
    </citation>
    <scope>NUCLEOTIDE SEQUENCE [LARGE SCALE GENOMIC DNA]</scope>
    <source>
        <strain evidence="1 2">RHZ10</strain>
    </source>
</reference>
<accession>A0ABS2HQ96</accession>
<sequence length="336" mass="36090">MAARRARDFALGAEQGQLGDETLGYLQDEVRRITEQYPRVPLPTLFDDLAAAQSDAFRLIEGGRARPSQMRQLHVMATLLSWHMAKACHDLGDESSAMMHARAAGVSAEQAEHPALSALVHGLKSLISYWSGRGEDALSHARRGAAEYQQVHGTVSVWLPSLEARAAALLGDAAGAAAAVEQAARRREAVEPDDLNELGGLLTFPPQKELYYRVETQVLLGQGATGTATGAAAEQAVAAFSDPDAPYWAFGDEAGARCNLAVVRLHDDELDGTVDALRPVLDLPPAQRNRGIVVSAQRVHRALGHSPARTSHLARELREEITQYAPATPPATALPR</sequence>
<proteinExistence type="predicted"/>
<name>A0ABS2HQ96_9ACTN</name>
<evidence type="ECO:0008006" key="3">
    <source>
        <dbReference type="Google" id="ProtNLM"/>
    </source>
</evidence>
<keyword evidence="2" id="KW-1185">Reference proteome</keyword>
<dbReference type="Proteomes" id="UP000712045">
    <property type="component" value="Unassembled WGS sequence"/>
</dbReference>
<organism evidence="1 2">
    <name type="scientific">Streptomyces durocortorensis</name>
    <dbReference type="NCBI Taxonomy" id="2811104"/>
    <lineage>
        <taxon>Bacteria</taxon>
        <taxon>Bacillati</taxon>
        <taxon>Actinomycetota</taxon>
        <taxon>Actinomycetes</taxon>
        <taxon>Kitasatosporales</taxon>
        <taxon>Streptomycetaceae</taxon>
        <taxon>Streptomyces</taxon>
    </lineage>
</organism>
<dbReference type="EMBL" id="JAFEUF010000007">
    <property type="protein sequence ID" value="MBM7052862.1"/>
    <property type="molecule type" value="Genomic_DNA"/>
</dbReference>
<evidence type="ECO:0000313" key="1">
    <source>
        <dbReference type="EMBL" id="MBM7052862.1"/>
    </source>
</evidence>
<comment type="caution">
    <text evidence="1">The sequence shown here is derived from an EMBL/GenBank/DDBJ whole genome shotgun (WGS) entry which is preliminary data.</text>
</comment>
<gene>
    <name evidence="1" type="ORF">JS521_02990</name>
</gene>
<protein>
    <recommendedName>
        <fullName evidence="3">XRE family transcriptional regulator</fullName>
    </recommendedName>
</protein>
<evidence type="ECO:0000313" key="2">
    <source>
        <dbReference type="Proteomes" id="UP000712045"/>
    </source>
</evidence>